<accession>A0AA38PH64</accession>
<proteinExistence type="predicted"/>
<feature type="transmembrane region" description="Helical" evidence="1">
    <location>
        <begin position="40"/>
        <end position="64"/>
    </location>
</feature>
<feature type="transmembrane region" description="Helical" evidence="1">
    <location>
        <begin position="142"/>
        <end position="162"/>
    </location>
</feature>
<reference evidence="2" key="1">
    <citation type="submission" date="2022-08" db="EMBL/GenBank/DDBJ databases">
        <authorList>
            <consortium name="DOE Joint Genome Institute"/>
            <person name="Min B."/>
            <person name="Riley R."/>
            <person name="Sierra-Patev S."/>
            <person name="Naranjo-Ortiz M."/>
            <person name="Looney B."/>
            <person name="Konkel Z."/>
            <person name="Slot J.C."/>
            <person name="Sakamoto Y."/>
            <person name="Steenwyk J.L."/>
            <person name="Rokas A."/>
            <person name="Carro J."/>
            <person name="Camarero S."/>
            <person name="Ferreira P."/>
            <person name="Molpeceres G."/>
            <person name="Ruiz-Duenas F.J."/>
            <person name="Serrano A."/>
            <person name="Henrissat B."/>
            <person name="Drula E."/>
            <person name="Hughes K.W."/>
            <person name="Mata J.L."/>
            <person name="Ishikawa N.K."/>
            <person name="Vargas-Isla R."/>
            <person name="Ushijima S."/>
            <person name="Smith C.A."/>
            <person name="Ahrendt S."/>
            <person name="Andreopoulos W."/>
            <person name="He G."/>
            <person name="Labutti K."/>
            <person name="Lipzen A."/>
            <person name="Ng V."/>
            <person name="Sandor L."/>
            <person name="Barry K."/>
            <person name="Martinez A.T."/>
            <person name="Xiao Y."/>
            <person name="Gibbons J.G."/>
            <person name="Terashima K."/>
            <person name="Hibbett D.S."/>
            <person name="Grigoriev I.V."/>
        </authorList>
    </citation>
    <scope>NUCLEOTIDE SEQUENCE</scope>
    <source>
        <strain evidence="2">TFB9207</strain>
    </source>
</reference>
<keyword evidence="3" id="KW-1185">Reference proteome</keyword>
<organism evidence="2 3">
    <name type="scientific">Lentinula raphanica</name>
    <dbReference type="NCBI Taxonomy" id="153919"/>
    <lineage>
        <taxon>Eukaryota</taxon>
        <taxon>Fungi</taxon>
        <taxon>Dikarya</taxon>
        <taxon>Basidiomycota</taxon>
        <taxon>Agaricomycotina</taxon>
        <taxon>Agaricomycetes</taxon>
        <taxon>Agaricomycetidae</taxon>
        <taxon>Agaricales</taxon>
        <taxon>Marasmiineae</taxon>
        <taxon>Omphalotaceae</taxon>
        <taxon>Lentinula</taxon>
    </lineage>
</organism>
<keyword evidence="1" id="KW-1133">Transmembrane helix</keyword>
<dbReference type="Proteomes" id="UP001163846">
    <property type="component" value="Unassembled WGS sequence"/>
</dbReference>
<protein>
    <submittedName>
        <fullName evidence="2">Uncharacterized protein</fullName>
    </submittedName>
</protein>
<gene>
    <name evidence="2" type="ORF">F5878DRAFT_391506</name>
</gene>
<evidence type="ECO:0000256" key="1">
    <source>
        <dbReference type="SAM" id="Phobius"/>
    </source>
</evidence>
<name>A0AA38PH64_9AGAR</name>
<evidence type="ECO:0000313" key="2">
    <source>
        <dbReference type="EMBL" id="KAJ3842466.1"/>
    </source>
</evidence>
<keyword evidence="1" id="KW-0812">Transmembrane</keyword>
<dbReference type="EMBL" id="MU806004">
    <property type="protein sequence ID" value="KAJ3842466.1"/>
    <property type="molecule type" value="Genomic_DNA"/>
</dbReference>
<sequence length="181" mass="20486">MVWGFSQFPSYSLFKLYLNIRTSLNLGLNRVLRHRHFPKLLLISPYVIYVVVIIESLSLSYATPESRFFALASCSLEDYVPDRIAAAIVIILVAPILGLNVVVYLIFRKNWVLLRKGNYTSIVGALFFLLAFIDPGSANKSLVALDIIYATIPVAGVCIFGTHKDLLHVCLFWRNRTNTYI</sequence>
<feature type="transmembrane region" description="Helical" evidence="1">
    <location>
        <begin position="84"/>
        <end position="107"/>
    </location>
</feature>
<dbReference type="AlphaFoldDB" id="A0AA38PH64"/>
<evidence type="ECO:0000313" key="3">
    <source>
        <dbReference type="Proteomes" id="UP001163846"/>
    </source>
</evidence>
<comment type="caution">
    <text evidence="2">The sequence shown here is derived from an EMBL/GenBank/DDBJ whole genome shotgun (WGS) entry which is preliminary data.</text>
</comment>
<feature type="transmembrane region" description="Helical" evidence="1">
    <location>
        <begin position="119"/>
        <end position="136"/>
    </location>
</feature>
<keyword evidence="1" id="KW-0472">Membrane</keyword>